<evidence type="ECO:0000313" key="3">
    <source>
        <dbReference type="Proteomes" id="UP000233597"/>
    </source>
</evidence>
<dbReference type="PANTHER" id="PTHR12526:SF635">
    <property type="entry name" value="GLYCOSYL TRANSFERASE GROUP 1"/>
    <property type="match status" value="1"/>
</dbReference>
<organism evidence="2 3">
    <name type="scientific">Thalassospira marina</name>
    <dbReference type="NCBI Taxonomy" id="2048283"/>
    <lineage>
        <taxon>Bacteria</taxon>
        <taxon>Pseudomonadati</taxon>
        <taxon>Pseudomonadota</taxon>
        <taxon>Alphaproteobacteria</taxon>
        <taxon>Rhodospirillales</taxon>
        <taxon>Thalassospiraceae</taxon>
        <taxon>Thalassospira</taxon>
    </lineage>
</organism>
<dbReference type="OrthoDB" id="5443996at2"/>
<dbReference type="Pfam" id="PF13692">
    <property type="entry name" value="Glyco_trans_1_4"/>
    <property type="match status" value="1"/>
</dbReference>
<reference evidence="2 3" key="1">
    <citation type="submission" date="2017-09" db="EMBL/GenBank/DDBJ databases">
        <title>Biodiversity and function of Thalassospira species in the particle-attached aromatic-hydrocarbon-degrading consortia from the surface seawater of the South China Sea.</title>
        <authorList>
            <person name="Dong C."/>
            <person name="Liu R."/>
            <person name="Shao Z."/>
        </authorList>
    </citation>
    <scope>NUCLEOTIDE SEQUENCE [LARGE SCALE GENOMIC DNA]</scope>
    <source>
        <strain evidence="2 3">CSC1P2</strain>
    </source>
</reference>
<dbReference type="InterPro" id="IPR028098">
    <property type="entry name" value="Glyco_trans_4-like_N"/>
</dbReference>
<comment type="caution">
    <text evidence="2">The sequence shown here is derived from an EMBL/GenBank/DDBJ whole genome shotgun (WGS) entry which is preliminary data.</text>
</comment>
<feature type="domain" description="Glycosyltransferase subfamily 4-like N-terminal" evidence="1">
    <location>
        <begin position="24"/>
        <end position="160"/>
    </location>
</feature>
<evidence type="ECO:0000313" key="2">
    <source>
        <dbReference type="EMBL" id="PKR54487.1"/>
    </source>
</evidence>
<dbReference type="Pfam" id="PF13579">
    <property type="entry name" value="Glyco_trans_4_4"/>
    <property type="match status" value="1"/>
</dbReference>
<dbReference type="SUPFAM" id="SSF53756">
    <property type="entry name" value="UDP-Glycosyltransferase/glycogen phosphorylase"/>
    <property type="match status" value="1"/>
</dbReference>
<protein>
    <submittedName>
        <fullName evidence="2">Glycosyl transferase</fullName>
    </submittedName>
</protein>
<dbReference type="AlphaFoldDB" id="A0A2N3KVC6"/>
<evidence type="ECO:0000259" key="1">
    <source>
        <dbReference type="Pfam" id="PF13579"/>
    </source>
</evidence>
<dbReference type="PANTHER" id="PTHR12526">
    <property type="entry name" value="GLYCOSYLTRANSFERASE"/>
    <property type="match status" value="1"/>
</dbReference>
<dbReference type="GO" id="GO:0016757">
    <property type="term" value="F:glycosyltransferase activity"/>
    <property type="evidence" value="ECO:0007669"/>
    <property type="project" value="TreeGrafter"/>
</dbReference>
<dbReference type="Proteomes" id="UP000233597">
    <property type="component" value="Unassembled WGS sequence"/>
</dbReference>
<keyword evidence="2" id="KW-0808">Transferase</keyword>
<gene>
    <name evidence="2" type="ORF">COO20_10215</name>
</gene>
<dbReference type="Gene3D" id="3.40.50.2000">
    <property type="entry name" value="Glycogen Phosphorylase B"/>
    <property type="match status" value="2"/>
</dbReference>
<sequence>MRIAFYAPLKPLDHPVPSGDRLMARLLVTALKRAGHDVDIAARLRSRVGDGNAMRQMQLAELGGKMARRLLRRYETGFLPRPDIWFTYHLYYKAPDWIGPLVAAELGIPYIICEASHAPKRANGPWAASHRAVEQALKQASAVFCPNRADMECLAPITGVSKLHFLPPFADISAWQGADELSARRGDESSKPVELISVAMMRPGDKLQSFAVLADALAALPSALQHNWRLTLVGDGPARADVAQLFGRFAAGQVVFAGQCDPAQTRAYLAHADLCVWPAINEAYGMALLEAQAAGLPVLAGDSGGVGGIVRDGETGWLVPVGDSAAFAGRLAGCLENPAALQIAGQKAASNALAHHDISSAASMLDRVIANVLASSGSAPKNDVGDENDAG</sequence>
<dbReference type="RefSeq" id="WP_101266151.1">
    <property type="nucleotide sequence ID" value="NZ_NWTK01000005.1"/>
</dbReference>
<name>A0A2N3KVC6_9PROT</name>
<proteinExistence type="predicted"/>
<dbReference type="EMBL" id="NWTK01000005">
    <property type="protein sequence ID" value="PKR54487.1"/>
    <property type="molecule type" value="Genomic_DNA"/>
</dbReference>
<accession>A0A2N3KVC6</accession>
<dbReference type="CDD" id="cd03801">
    <property type="entry name" value="GT4_PimA-like"/>
    <property type="match status" value="1"/>
</dbReference>